<protein>
    <submittedName>
        <fullName evidence="6">LCP family protein</fullName>
    </submittedName>
</protein>
<organism evidence="6 7">
    <name type="scientific">Gracilibacillus caseinilyticus</name>
    <dbReference type="NCBI Taxonomy" id="2932256"/>
    <lineage>
        <taxon>Bacteria</taxon>
        <taxon>Bacillati</taxon>
        <taxon>Bacillota</taxon>
        <taxon>Bacilli</taxon>
        <taxon>Bacillales</taxon>
        <taxon>Bacillaceae</taxon>
        <taxon>Gracilibacillus</taxon>
    </lineage>
</organism>
<evidence type="ECO:0000259" key="5">
    <source>
        <dbReference type="Pfam" id="PF03816"/>
    </source>
</evidence>
<dbReference type="InterPro" id="IPR004474">
    <property type="entry name" value="LytR_CpsA_psr"/>
</dbReference>
<comment type="similarity">
    <text evidence="1">Belongs to the LytR/CpsA/Psr (LCP) family.</text>
</comment>
<sequence>MSDRLKKRSNKYKRKLLLWFLFVVFLLVLSCGTYIFVQVYTATKGAYEEIDRQGNKSEYREEEVTFSKDPISILLIGVDYGVEGKNGRADTLMVVTLNPSTKKTTLTTVPRDTRVEFYESEAQEYAGFHKINAAYSYGSIFEYGSNKLTIEKVEELLDIPIDEYVALDFDAFHQLVDTFGGVTVDVKQPFSQKSFKNDGKMINFDKGIMKMNGEEALAFVRMRKHAANTLYSREERQRQFVQAVINEALSTTTFLKIAELSNVLENNIKTSLSPSEILQLQKAYASMDNVDVQTFEIEGQNEVLHDIYYFIPEEESLLNVSEQIKQELALP</sequence>
<gene>
    <name evidence="6" type="ORF">MUN88_10285</name>
</gene>
<dbReference type="PANTHER" id="PTHR33392:SF10">
    <property type="entry name" value="POLYISOPRENYL-TEICHOIC ACID--PEPTIDOGLYCAN TEICHOIC ACID TRANSFERASE TAGV"/>
    <property type="match status" value="1"/>
</dbReference>
<keyword evidence="4" id="KW-0472">Membrane</keyword>
<dbReference type="RefSeq" id="WP_244724052.1">
    <property type="nucleotide sequence ID" value="NZ_CP095072.1"/>
</dbReference>
<evidence type="ECO:0000256" key="4">
    <source>
        <dbReference type="ARBA" id="ARBA00022989"/>
    </source>
</evidence>
<keyword evidence="4" id="KW-1133">Transmembrane helix</keyword>
<keyword evidence="2" id="KW-0812">Transmembrane</keyword>
<evidence type="ECO:0000256" key="2">
    <source>
        <dbReference type="ARBA" id="ARBA00022692"/>
    </source>
</evidence>
<keyword evidence="7" id="KW-1185">Reference proteome</keyword>
<reference evidence="6 7" key="1">
    <citation type="submission" date="2022-04" db="EMBL/GenBank/DDBJ databases">
        <title>Gracilibacillus sp. isolated from saltern.</title>
        <authorList>
            <person name="Won M."/>
            <person name="Lee C.-M."/>
            <person name="Woen H.-Y."/>
            <person name="Kwon S.-W."/>
        </authorList>
    </citation>
    <scope>NUCLEOTIDE SEQUENCE [LARGE SCALE GENOMIC DNA]</scope>
    <source>
        <strain evidence="6 7">SSWR10-1</strain>
    </source>
</reference>
<evidence type="ECO:0000313" key="7">
    <source>
        <dbReference type="Proteomes" id="UP000831782"/>
    </source>
</evidence>
<evidence type="ECO:0000313" key="6">
    <source>
        <dbReference type="EMBL" id="UOQ50404.1"/>
    </source>
</evidence>
<evidence type="ECO:0000256" key="1">
    <source>
        <dbReference type="ARBA" id="ARBA00006068"/>
    </source>
</evidence>
<feature type="domain" description="Cell envelope-related transcriptional attenuator" evidence="5">
    <location>
        <begin position="88"/>
        <end position="248"/>
    </location>
</feature>
<dbReference type="Gene3D" id="3.40.630.190">
    <property type="entry name" value="LCP protein"/>
    <property type="match status" value="1"/>
</dbReference>
<dbReference type="NCBIfam" id="TIGR00350">
    <property type="entry name" value="lytR_cpsA_psr"/>
    <property type="match status" value="1"/>
</dbReference>
<dbReference type="PANTHER" id="PTHR33392">
    <property type="entry name" value="POLYISOPRENYL-TEICHOIC ACID--PEPTIDOGLYCAN TEICHOIC ACID TRANSFERASE TAGU"/>
    <property type="match status" value="1"/>
</dbReference>
<evidence type="ECO:0000256" key="3">
    <source>
        <dbReference type="ARBA" id="ARBA00022968"/>
    </source>
</evidence>
<dbReference type="Proteomes" id="UP000831782">
    <property type="component" value="Chromosome"/>
</dbReference>
<accession>A0ABY4F1P3</accession>
<dbReference type="Pfam" id="PF03816">
    <property type="entry name" value="LytR_cpsA_psr"/>
    <property type="match status" value="1"/>
</dbReference>
<dbReference type="InterPro" id="IPR050922">
    <property type="entry name" value="LytR/CpsA/Psr_CW_biosynth"/>
</dbReference>
<name>A0ABY4F1P3_9BACI</name>
<dbReference type="EMBL" id="CP095072">
    <property type="protein sequence ID" value="UOQ50404.1"/>
    <property type="molecule type" value="Genomic_DNA"/>
</dbReference>
<keyword evidence="3" id="KW-0735">Signal-anchor</keyword>
<proteinExistence type="inferred from homology"/>
<dbReference type="PROSITE" id="PS51257">
    <property type="entry name" value="PROKAR_LIPOPROTEIN"/>
    <property type="match status" value="1"/>
</dbReference>